<name>A0A1D3JHL1_PLAMA</name>
<evidence type="ECO:0000313" key="2">
    <source>
        <dbReference type="Proteomes" id="UP000219813"/>
    </source>
</evidence>
<feature type="non-terminal residue" evidence="1">
    <location>
        <position position="371"/>
    </location>
</feature>
<dbReference type="GeneID" id="39865949"/>
<gene>
    <name evidence="1" type="primary">PmUG01_00048700</name>
    <name evidence="1" type="ORF">PMUG01_00048700</name>
</gene>
<dbReference type="EMBL" id="FLRL01000017">
    <property type="protein sequence ID" value="SBT85664.1"/>
    <property type="molecule type" value="Genomic_DNA"/>
</dbReference>
<dbReference type="OrthoDB" id="387047at2759"/>
<dbReference type="Proteomes" id="UP000219813">
    <property type="component" value="Unassembled WGS sequence"/>
</dbReference>
<dbReference type="InterPro" id="IPR008780">
    <property type="entry name" value="Plasmodium_Vir"/>
</dbReference>
<reference evidence="1 2" key="1">
    <citation type="submission" date="2016-06" db="EMBL/GenBank/DDBJ databases">
        <authorList>
            <consortium name="Pathogen Informatics"/>
        </authorList>
    </citation>
    <scope>NUCLEOTIDE SEQUENCE [LARGE SCALE GENOMIC DNA]</scope>
</reference>
<proteinExistence type="predicted"/>
<dbReference type="VEuPathDB" id="PlasmoDB:PmUG01_00048700"/>
<sequence>MYNYLYTSFYLFNFQEEILKKLPSNEIYKEFKSEINKEDNKINCDIFNSVKGEYKDNYVKLCKNVVKNFKSLYEKSKLENYTDICEHYKYWIYEEIGKLFESKPPNEDVKTVITEFLNLQSFLTRTYGIYNCKYHFVDKDLNELNEKKEEKYLHDYFANYKRIKSKDICNNIQIIKYQKYISYINKIYAKKKEKCCKSGILACPHYFFNCGDEFNPEKILSLLISQNDVSCNGLEVFTETKTVDKKSDSDYFGKGFLDSILLTDCPIKDNSPRLRCGFIRVSSLRSRNKNAVEHNGQQSNSWSSYSGTRMRKANADLSEVLGEKTSKEFAHKSEEKNKMLLDGNIDNGFRWNYKKGGLRCLPNISEDDKYG</sequence>
<protein>
    <submittedName>
        <fullName evidence="1">PIR protein</fullName>
    </submittedName>
</protein>
<dbReference type="Pfam" id="PF05795">
    <property type="entry name" value="Plasmodium_Vir"/>
    <property type="match status" value="1"/>
</dbReference>
<dbReference type="KEGG" id="pmal:PMUG01_00048700"/>
<dbReference type="AlphaFoldDB" id="A0A1D3JHL1"/>
<keyword evidence="2" id="KW-1185">Reference proteome</keyword>
<evidence type="ECO:0000313" key="1">
    <source>
        <dbReference type="EMBL" id="SBT85664.1"/>
    </source>
</evidence>
<organism evidence="1 2">
    <name type="scientific">Plasmodium malariae</name>
    <dbReference type="NCBI Taxonomy" id="5858"/>
    <lineage>
        <taxon>Eukaryota</taxon>
        <taxon>Sar</taxon>
        <taxon>Alveolata</taxon>
        <taxon>Apicomplexa</taxon>
        <taxon>Aconoidasida</taxon>
        <taxon>Haemosporida</taxon>
        <taxon>Plasmodiidae</taxon>
        <taxon>Plasmodium</taxon>
        <taxon>Plasmodium (Plasmodium)</taxon>
    </lineage>
</organism>
<accession>A0A1D3JHL1</accession>
<dbReference type="RefSeq" id="XP_028859022.1">
    <property type="nucleotide sequence ID" value="XM_029003933.1"/>
</dbReference>